<reference evidence="1 2" key="1">
    <citation type="submission" date="2019-06" db="EMBL/GenBank/DDBJ databases">
        <title>Paenimaribius caenipelagi gen. nov., sp. nov., isolated from a tidal flat.</title>
        <authorList>
            <person name="Yoon J.-H."/>
        </authorList>
    </citation>
    <scope>NUCLEOTIDE SEQUENCE [LARGE SCALE GENOMIC DNA]</scope>
    <source>
        <strain evidence="1 2">JBTF-M29</strain>
    </source>
</reference>
<name>A0A547Q6A9_9RHOB</name>
<dbReference type="EMBL" id="VFSV01000009">
    <property type="protein sequence ID" value="TRD21926.1"/>
    <property type="molecule type" value="Genomic_DNA"/>
</dbReference>
<dbReference type="Proteomes" id="UP000318590">
    <property type="component" value="Unassembled WGS sequence"/>
</dbReference>
<dbReference type="AlphaFoldDB" id="A0A547Q6A9"/>
<accession>A0A547Q6A9</accession>
<keyword evidence="2" id="KW-1185">Reference proteome</keyword>
<dbReference type="OrthoDB" id="8480048at2"/>
<protein>
    <recommendedName>
        <fullName evidence="3">RiboL-PSP-HEPN domain-containing protein</fullName>
    </recommendedName>
</protein>
<organism evidence="1 2">
    <name type="scientific">Palleronia caenipelagi</name>
    <dbReference type="NCBI Taxonomy" id="2489174"/>
    <lineage>
        <taxon>Bacteria</taxon>
        <taxon>Pseudomonadati</taxon>
        <taxon>Pseudomonadota</taxon>
        <taxon>Alphaproteobacteria</taxon>
        <taxon>Rhodobacterales</taxon>
        <taxon>Roseobacteraceae</taxon>
        <taxon>Palleronia</taxon>
    </lineage>
</organism>
<evidence type="ECO:0000313" key="1">
    <source>
        <dbReference type="EMBL" id="TRD21926.1"/>
    </source>
</evidence>
<sequence>MEIYLESIASKIVNSAEKHWRQHGRVTNAVAAMLAYRSQKQPTLPENPTEQSSKSKFETLVYNAISAQRSVIKGNHGIKPKNISDLYLPIGMAPNQFDEALLIQLKNLGERRGDHVHQNSQVSLPKVRDPFSDELQDIEFLVREIEAFDLLASGLK</sequence>
<evidence type="ECO:0008006" key="3">
    <source>
        <dbReference type="Google" id="ProtNLM"/>
    </source>
</evidence>
<evidence type="ECO:0000313" key="2">
    <source>
        <dbReference type="Proteomes" id="UP000318590"/>
    </source>
</evidence>
<comment type="caution">
    <text evidence="1">The sequence shown here is derived from an EMBL/GenBank/DDBJ whole genome shotgun (WGS) entry which is preliminary data.</text>
</comment>
<proteinExistence type="predicted"/>
<gene>
    <name evidence="1" type="ORF">FEV53_07705</name>
</gene>